<feature type="transmembrane region" description="Helical" evidence="1">
    <location>
        <begin position="419"/>
        <end position="443"/>
    </location>
</feature>
<evidence type="ECO:0000256" key="1">
    <source>
        <dbReference type="SAM" id="Phobius"/>
    </source>
</evidence>
<proteinExistence type="predicted"/>
<feature type="transmembrane region" description="Helical" evidence="1">
    <location>
        <begin position="383"/>
        <end position="399"/>
    </location>
</feature>
<name>A0ABT8KQU9_9BACT</name>
<dbReference type="PANTHER" id="PTHR30354">
    <property type="entry name" value="GNT FAMILY GLUCONATE TRANSPORTER"/>
    <property type="match status" value="1"/>
</dbReference>
<reference evidence="2" key="1">
    <citation type="submission" date="2023-06" db="EMBL/GenBank/DDBJ databases">
        <title>Genomic of Parafulvivirga corallium.</title>
        <authorList>
            <person name="Wang G."/>
        </authorList>
    </citation>
    <scope>NUCLEOTIDE SEQUENCE</scope>
    <source>
        <strain evidence="2">BMA10</strain>
    </source>
</reference>
<keyword evidence="1" id="KW-0472">Membrane</keyword>
<protein>
    <submittedName>
        <fullName evidence="2">GntP family permease</fullName>
    </submittedName>
</protein>
<accession>A0ABT8KQU9</accession>
<feature type="transmembrane region" description="Helical" evidence="1">
    <location>
        <begin position="339"/>
        <end position="371"/>
    </location>
</feature>
<sequence>MVILLLLLSVILIIVLTTKLNVHPFLALLFAALVFALLSRMPLDLIIASINDGFGGTLGKIGLVIALGVIIGAFLEHSGGAFKLAEVVLNIIGKKRVHEAMALIGYIVSVPVFADSGFIILNPLNKSLTKKAGLSIAGTGIALILGLTLTHVMVPPTPGPIAAAGILGADVGLVMLLGIIISSISLIAVVIYAKKFAAKTYIDPNPEYSEAEIEEKIKNAPGAAKSFLPILIPIVLIIGKSLVEFSVDPADQEVVWIQITKFLGSPVIALLVGMLLAFLLPKKFDKEILSTTGWVGKALTDAATILLVTGAGGIFGKVLQNSGIGDTLAELLSSANLGIWLPFLLCAAIKTALGSSTVALITTASIMAPLLSALGFDTEMQKALVVVAIGAGAAVVAHANDSGFWVVTQLTGMDIKTGYRLFTFGTFVIGVFAAFLVFIASFFV</sequence>
<comment type="caution">
    <text evidence="2">The sequence shown here is derived from an EMBL/GenBank/DDBJ whole genome shotgun (WGS) entry which is preliminary data.</text>
</comment>
<dbReference type="Proteomes" id="UP001172082">
    <property type="component" value="Unassembled WGS sequence"/>
</dbReference>
<feature type="transmembrane region" description="Helical" evidence="1">
    <location>
        <begin position="61"/>
        <end position="80"/>
    </location>
</feature>
<feature type="transmembrane region" description="Helical" evidence="1">
    <location>
        <begin position="299"/>
        <end position="319"/>
    </location>
</feature>
<feature type="transmembrane region" description="Helical" evidence="1">
    <location>
        <begin position="226"/>
        <end position="243"/>
    </location>
</feature>
<evidence type="ECO:0000313" key="2">
    <source>
        <dbReference type="EMBL" id="MDN5201885.1"/>
    </source>
</evidence>
<dbReference type="PIRSF" id="PIRSF002746">
    <property type="entry name" value="Gluconate_transporter"/>
    <property type="match status" value="1"/>
</dbReference>
<gene>
    <name evidence="2" type="ORF">QQ008_10940</name>
</gene>
<dbReference type="RefSeq" id="WP_346751909.1">
    <property type="nucleotide sequence ID" value="NZ_JAUJEA010000003.1"/>
</dbReference>
<feature type="transmembrane region" description="Helical" evidence="1">
    <location>
        <begin position="133"/>
        <end position="153"/>
    </location>
</feature>
<dbReference type="InterPro" id="IPR003474">
    <property type="entry name" value="Glcn_transporter"/>
</dbReference>
<keyword evidence="1" id="KW-1133">Transmembrane helix</keyword>
<evidence type="ECO:0000313" key="3">
    <source>
        <dbReference type="Proteomes" id="UP001172082"/>
    </source>
</evidence>
<feature type="transmembrane region" description="Helical" evidence="1">
    <location>
        <begin position="173"/>
        <end position="193"/>
    </location>
</feature>
<feature type="transmembrane region" description="Helical" evidence="1">
    <location>
        <begin position="100"/>
        <end position="121"/>
    </location>
</feature>
<dbReference type="Pfam" id="PF02447">
    <property type="entry name" value="GntP_permease"/>
    <property type="match status" value="1"/>
</dbReference>
<dbReference type="PANTHER" id="PTHR30354:SF11">
    <property type="entry name" value="PERMEASE"/>
    <property type="match status" value="1"/>
</dbReference>
<feature type="transmembrane region" description="Helical" evidence="1">
    <location>
        <begin position="255"/>
        <end position="279"/>
    </location>
</feature>
<keyword evidence="3" id="KW-1185">Reference proteome</keyword>
<dbReference type="NCBIfam" id="TIGR00791">
    <property type="entry name" value="gntP"/>
    <property type="match status" value="1"/>
</dbReference>
<organism evidence="2 3">
    <name type="scientific">Splendidivirga corallicola</name>
    <dbReference type="NCBI Taxonomy" id="3051826"/>
    <lineage>
        <taxon>Bacteria</taxon>
        <taxon>Pseudomonadati</taxon>
        <taxon>Bacteroidota</taxon>
        <taxon>Cytophagia</taxon>
        <taxon>Cytophagales</taxon>
        <taxon>Splendidivirgaceae</taxon>
        <taxon>Splendidivirga</taxon>
    </lineage>
</organism>
<feature type="transmembrane region" description="Helical" evidence="1">
    <location>
        <begin position="27"/>
        <end position="49"/>
    </location>
</feature>
<keyword evidence="1" id="KW-0812">Transmembrane</keyword>
<dbReference type="EMBL" id="JAUJEA010000003">
    <property type="protein sequence ID" value="MDN5201885.1"/>
    <property type="molecule type" value="Genomic_DNA"/>
</dbReference>